<evidence type="ECO:0000256" key="1">
    <source>
        <dbReference type="SAM" id="MobiDB-lite"/>
    </source>
</evidence>
<gene>
    <name evidence="3" type="ORF">V565_157780</name>
</gene>
<feature type="transmembrane region" description="Helical" evidence="2">
    <location>
        <begin position="213"/>
        <end position="232"/>
    </location>
</feature>
<feature type="compositionally biased region" description="Basic and acidic residues" evidence="1">
    <location>
        <begin position="25"/>
        <end position="34"/>
    </location>
</feature>
<accession>A0A074RJX2</accession>
<dbReference type="STRING" id="1423351.A0A074RJX2"/>
<feature type="transmembrane region" description="Helical" evidence="2">
    <location>
        <begin position="401"/>
        <end position="420"/>
    </location>
</feature>
<feature type="transmembrane region" description="Helical" evidence="2">
    <location>
        <begin position="608"/>
        <end position="626"/>
    </location>
</feature>
<dbReference type="EMBL" id="AZST01000757">
    <property type="protein sequence ID" value="KEP47376.1"/>
    <property type="molecule type" value="Genomic_DNA"/>
</dbReference>
<dbReference type="Pfam" id="PF06772">
    <property type="entry name" value="LtrA"/>
    <property type="match status" value="1"/>
</dbReference>
<feature type="transmembrane region" description="Helical" evidence="2">
    <location>
        <begin position="280"/>
        <end position="304"/>
    </location>
</feature>
<keyword evidence="2" id="KW-1133">Transmembrane helix</keyword>
<dbReference type="InterPro" id="IPR010640">
    <property type="entry name" value="Low_temperature_requirement_A"/>
</dbReference>
<reference evidence="3 4" key="1">
    <citation type="submission" date="2013-12" db="EMBL/GenBank/DDBJ databases">
        <authorList>
            <person name="Cubeta M."/>
            <person name="Pakala S."/>
            <person name="Fedorova N."/>
            <person name="Thomas E."/>
            <person name="Dean R."/>
            <person name="Jabaji S."/>
            <person name="Neate S."/>
            <person name="Toda T."/>
            <person name="Tavantzis S."/>
            <person name="Vilgalys R."/>
            <person name="Bharathan N."/>
            <person name="Pakala S."/>
            <person name="Losada L.S."/>
            <person name="Zafar N."/>
            <person name="Nierman W."/>
        </authorList>
    </citation>
    <scope>NUCLEOTIDE SEQUENCE [LARGE SCALE GENOMIC DNA]</scope>
    <source>
        <strain evidence="3 4">123E</strain>
    </source>
</reference>
<sequence length="717" mass="81212">MDAPANSSRRPNNWKKNPDPASEPELARQRERQWRRISINPFQPQEGSNENALGQKPNSRRTFSSGSGNAMVKDEGISDFAQPPEHEIKHPKLKDLGSSWVHLFNDLAWAASFASLTGGERFDNPLDTVNYLNFCVAVSWLWISHTLYSIHFYTDDWFHLISTFLQLMIFVILASTTKGYDITNYIAHSPGMPTLRENNNMDDLDPQEYTEEIAAYLSMLVLAIAFAATRIIQLVQYIRVLYYCSLIQPNSENQDTIPRIRSCSWILRFRSWISRFPPQLVAITIGLLISNPMFIAALGIAASRSGTTVLGTSLKLGLWIGGFLIEVVSHLSMPIYWWIKNEYDTTINASDYNERMLSTESDINIYERLQTITAIIIGEGINGVGHNLSTVLATPGTKRTAVLNIVSAACTIWFVAYIYFEGPKGGTSPRFTSLRSLLWLMLYIPFLASTMLMLIGIKSQLLLTTFLSAFFESTVGFNRILNERLIGNPNATYWRTNLEMTRFLFKRGIVWEDEFYKFMNASMNATNTGGHSMVMPVWSQRLSLTIALKLFEGLNGEGDSIPSDLQNILTGYYENVTQVIEDLKIIPTHPEDTVYYQILGGLLDGSVFSARCVIGFAGIIPITLGLQDFIHSRPSDRYQWGVIVSRISMGLILCMLLLLNIGKYQDLFVAADKRNQRAGVFQWLEAFWVLPTITIAYALEYLVEMVRRVPLMSEFIY</sequence>
<dbReference type="Proteomes" id="UP000027456">
    <property type="component" value="Unassembled WGS sequence"/>
</dbReference>
<keyword evidence="2 3" id="KW-0812">Transmembrane</keyword>
<comment type="caution">
    <text evidence="3">The sequence shown here is derived from an EMBL/GenBank/DDBJ whole genome shotgun (WGS) entry which is preliminary data.</text>
</comment>
<feature type="transmembrane region" description="Helical" evidence="2">
    <location>
        <begin position="680"/>
        <end position="699"/>
    </location>
</feature>
<keyword evidence="2" id="KW-0472">Membrane</keyword>
<protein>
    <submittedName>
        <fullName evidence="3">Putative transmembrane protein</fullName>
    </submittedName>
</protein>
<proteinExistence type="predicted"/>
<evidence type="ECO:0000313" key="4">
    <source>
        <dbReference type="Proteomes" id="UP000027456"/>
    </source>
</evidence>
<feature type="transmembrane region" description="Helical" evidence="2">
    <location>
        <begin position="638"/>
        <end position="659"/>
    </location>
</feature>
<dbReference type="AlphaFoldDB" id="A0A074RJX2"/>
<dbReference type="PANTHER" id="PTHR42101">
    <property type="entry name" value="CHROMOSOME 16, WHOLE GENOME SHOTGUN SEQUENCE"/>
    <property type="match status" value="1"/>
</dbReference>
<dbReference type="HOGENOM" id="CLU_024527_0_0_1"/>
<feature type="transmembrane region" description="Helical" evidence="2">
    <location>
        <begin position="316"/>
        <end position="339"/>
    </location>
</feature>
<keyword evidence="4" id="KW-1185">Reference proteome</keyword>
<feature type="transmembrane region" description="Helical" evidence="2">
    <location>
        <begin position="440"/>
        <end position="457"/>
    </location>
</feature>
<evidence type="ECO:0000256" key="2">
    <source>
        <dbReference type="SAM" id="Phobius"/>
    </source>
</evidence>
<evidence type="ECO:0000313" key="3">
    <source>
        <dbReference type="EMBL" id="KEP47376.1"/>
    </source>
</evidence>
<dbReference type="PANTHER" id="PTHR42101:SF1">
    <property type="entry name" value="LOW TEMPERATURE REQUIREMENT A"/>
    <property type="match status" value="1"/>
</dbReference>
<feature type="compositionally biased region" description="Polar residues" evidence="1">
    <location>
        <begin position="1"/>
        <end position="15"/>
    </location>
</feature>
<feature type="region of interest" description="Disordered" evidence="1">
    <location>
        <begin position="1"/>
        <end position="68"/>
    </location>
</feature>
<name>A0A074RJX2_9AGAM</name>
<organism evidence="3 4">
    <name type="scientific">Rhizoctonia solani 123E</name>
    <dbReference type="NCBI Taxonomy" id="1423351"/>
    <lineage>
        <taxon>Eukaryota</taxon>
        <taxon>Fungi</taxon>
        <taxon>Dikarya</taxon>
        <taxon>Basidiomycota</taxon>
        <taxon>Agaricomycotina</taxon>
        <taxon>Agaricomycetes</taxon>
        <taxon>Cantharellales</taxon>
        <taxon>Ceratobasidiaceae</taxon>
        <taxon>Rhizoctonia</taxon>
    </lineage>
</organism>
<dbReference type="OrthoDB" id="3177213at2759"/>
<feature type="transmembrane region" description="Helical" evidence="2">
    <location>
        <begin position="157"/>
        <end position="175"/>
    </location>
</feature>
<feature type="compositionally biased region" description="Polar residues" evidence="1">
    <location>
        <begin position="40"/>
        <end position="68"/>
    </location>
</feature>